<dbReference type="InterPro" id="IPR036515">
    <property type="entry name" value="Transposase_17_sf"/>
</dbReference>
<accession>A0A1G2TIM3</accession>
<reference evidence="2 3" key="1">
    <citation type="journal article" date="2016" name="Nat. Commun.">
        <title>Thousands of microbial genomes shed light on interconnected biogeochemical processes in an aquifer system.</title>
        <authorList>
            <person name="Anantharaman K."/>
            <person name="Brown C.T."/>
            <person name="Hug L.A."/>
            <person name="Sharon I."/>
            <person name="Castelle C.J."/>
            <person name="Probst A.J."/>
            <person name="Thomas B.C."/>
            <person name="Singh A."/>
            <person name="Wilkins M.J."/>
            <person name="Karaoz U."/>
            <person name="Brodie E.L."/>
            <person name="Williams K.H."/>
            <person name="Hubbard S.S."/>
            <person name="Banfield J.F."/>
        </authorList>
    </citation>
    <scope>NUCLEOTIDE SEQUENCE [LARGE SCALE GENOMIC DNA]</scope>
</reference>
<dbReference type="AlphaFoldDB" id="A0A1G2TIM3"/>
<dbReference type="PANTHER" id="PTHR34322">
    <property type="entry name" value="TRANSPOSASE, Y1_TNP DOMAIN-CONTAINING"/>
    <property type="match status" value="1"/>
</dbReference>
<dbReference type="Pfam" id="PF01797">
    <property type="entry name" value="Y1_Tnp"/>
    <property type="match status" value="1"/>
</dbReference>
<sequence>MRKISFVANEFYHIYNRGVDRRLIFSNKYDLERFFQNPNHYHFIITQLEERGIEKFMHRLGTGYTRYFNERHVRTGSLFQGRFKASHIDSNEYLLHASVYVNLNYKVHKLNRKKDLFLSSWNEYLDDNLSGICAKNIIREQFKTLEDYERFSKNTLVSILERKELLAELENEHLEAQHPSGRKRV</sequence>
<name>A0A1G2TIM3_9BACT</name>
<dbReference type="GO" id="GO:0004803">
    <property type="term" value="F:transposase activity"/>
    <property type="evidence" value="ECO:0007669"/>
    <property type="project" value="InterPro"/>
</dbReference>
<dbReference type="GO" id="GO:0006313">
    <property type="term" value="P:DNA transposition"/>
    <property type="evidence" value="ECO:0007669"/>
    <property type="project" value="InterPro"/>
</dbReference>
<dbReference type="Proteomes" id="UP000178175">
    <property type="component" value="Unassembled WGS sequence"/>
</dbReference>
<evidence type="ECO:0000259" key="1">
    <source>
        <dbReference type="SMART" id="SM01321"/>
    </source>
</evidence>
<dbReference type="GO" id="GO:0003677">
    <property type="term" value="F:DNA binding"/>
    <property type="evidence" value="ECO:0007669"/>
    <property type="project" value="InterPro"/>
</dbReference>
<protein>
    <recommendedName>
        <fullName evidence="1">Transposase IS200-like domain-containing protein</fullName>
    </recommendedName>
</protein>
<organism evidence="2 3">
    <name type="scientific">Candidatus Zambryskibacteria bacterium RIFCSPHIGHO2_02_FULL_43_14</name>
    <dbReference type="NCBI Taxonomy" id="1802748"/>
    <lineage>
        <taxon>Bacteria</taxon>
        <taxon>Candidatus Zambryskiibacteriota</taxon>
    </lineage>
</organism>
<dbReference type="SUPFAM" id="SSF143422">
    <property type="entry name" value="Transposase IS200-like"/>
    <property type="match status" value="1"/>
</dbReference>
<dbReference type="InterPro" id="IPR002686">
    <property type="entry name" value="Transposase_17"/>
</dbReference>
<comment type="caution">
    <text evidence="2">The sequence shown here is derived from an EMBL/GenBank/DDBJ whole genome shotgun (WGS) entry which is preliminary data.</text>
</comment>
<proteinExistence type="predicted"/>
<dbReference type="EMBL" id="MHVR01000002">
    <property type="protein sequence ID" value="OHA97033.1"/>
    <property type="molecule type" value="Genomic_DNA"/>
</dbReference>
<dbReference type="PANTHER" id="PTHR34322:SF2">
    <property type="entry name" value="TRANSPOSASE IS200-LIKE DOMAIN-CONTAINING PROTEIN"/>
    <property type="match status" value="1"/>
</dbReference>
<evidence type="ECO:0000313" key="3">
    <source>
        <dbReference type="Proteomes" id="UP000178175"/>
    </source>
</evidence>
<dbReference type="SMART" id="SM01321">
    <property type="entry name" value="Y1_Tnp"/>
    <property type="match status" value="1"/>
</dbReference>
<gene>
    <name evidence="2" type="ORF">A3C70_02535</name>
</gene>
<evidence type="ECO:0000313" key="2">
    <source>
        <dbReference type="EMBL" id="OHA97033.1"/>
    </source>
</evidence>
<feature type="domain" description="Transposase IS200-like" evidence="1">
    <location>
        <begin position="7"/>
        <end position="104"/>
    </location>
</feature>
<dbReference type="Gene3D" id="3.30.70.1290">
    <property type="entry name" value="Transposase IS200-like"/>
    <property type="match status" value="1"/>
</dbReference>